<evidence type="ECO:0000313" key="10">
    <source>
        <dbReference type="Proteomes" id="UP000002218"/>
    </source>
</evidence>
<dbReference type="STRING" id="479431.Namu_2314"/>
<evidence type="ECO:0000256" key="6">
    <source>
        <dbReference type="ARBA" id="ARBA00022840"/>
    </source>
</evidence>
<keyword evidence="3 8" id="KW-0436">Ligase</keyword>
<feature type="binding site" evidence="8">
    <location>
        <begin position="29"/>
        <end position="36"/>
    </location>
    <ligand>
        <name>ATP</name>
        <dbReference type="ChEBI" id="CHEBI:30616"/>
    </ligand>
</feature>
<evidence type="ECO:0000256" key="5">
    <source>
        <dbReference type="ARBA" id="ARBA00022741"/>
    </source>
</evidence>
<dbReference type="NCBIfam" id="TIGR00018">
    <property type="entry name" value="panC"/>
    <property type="match status" value="1"/>
</dbReference>
<accession>C8XKC8</accession>
<dbReference type="eggNOG" id="COG0414">
    <property type="taxonomic scope" value="Bacteria"/>
</dbReference>
<dbReference type="EC" id="6.3.2.1" evidence="8"/>
<dbReference type="CDD" id="cd00560">
    <property type="entry name" value="PanC"/>
    <property type="match status" value="1"/>
</dbReference>
<dbReference type="RefSeq" id="WP_015747580.1">
    <property type="nucleotide sequence ID" value="NC_013235.1"/>
</dbReference>
<comment type="miscellaneous">
    <text evidence="8">The reaction proceeds by a bi uni uni bi ping pong mechanism.</text>
</comment>
<keyword evidence="10" id="KW-1185">Reference proteome</keyword>
<comment type="function">
    <text evidence="8">Catalyzes the condensation of pantoate with beta-alanine in an ATP-dependent reaction via a pantoyl-adenylate intermediate.</text>
</comment>
<comment type="subcellular location">
    <subcellularLocation>
        <location evidence="8">Cytoplasm</location>
    </subcellularLocation>
</comment>
<sequence>MKIVRTVPDLRELLRPYRGEGSVGFVPTMGALHEGHLELARRARAADDVVVMSIFVNPTQFNDPADLAAYPRDEHKDAELAASAGVDVLFAPGVAEVYPPGFTATVSLHGPIVEALEGAHRGVGHFQGVTTVVSKLFGMVSPDRAYFGQKDAQQVRVVRAMVADLNIPTEIVVVPTVREPDGMAMSSRNRRLSPFERARAAHISAALWEAEVAVANGIVDAGAVVQVARKVLSDNAIDVEYLELVDADTFLPVRVLVAGPALLAVAAVIGGVRLIDNVVLHPRA</sequence>
<reference evidence="9 10" key="2">
    <citation type="journal article" date="2010" name="Stand. Genomic Sci.">
        <title>Complete genome sequence of Nakamurella multipartita type strain (Y-104).</title>
        <authorList>
            <person name="Tice H."/>
            <person name="Mayilraj S."/>
            <person name="Sims D."/>
            <person name="Lapidus A."/>
            <person name="Nolan M."/>
            <person name="Lucas S."/>
            <person name="Glavina Del Rio T."/>
            <person name="Copeland A."/>
            <person name="Cheng J.F."/>
            <person name="Meincke L."/>
            <person name="Bruce D."/>
            <person name="Goodwin L."/>
            <person name="Pitluck S."/>
            <person name="Ivanova N."/>
            <person name="Mavromatis K."/>
            <person name="Ovchinnikova G."/>
            <person name="Pati A."/>
            <person name="Chen A."/>
            <person name="Palaniappan K."/>
            <person name="Land M."/>
            <person name="Hauser L."/>
            <person name="Chang Y.J."/>
            <person name="Jeffries C.D."/>
            <person name="Detter J.C."/>
            <person name="Brettin T."/>
            <person name="Rohde M."/>
            <person name="Goker M."/>
            <person name="Bristow J."/>
            <person name="Eisen J.A."/>
            <person name="Markowitz V."/>
            <person name="Hugenholtz P."/>
            <person name="Kyrpides N.C."/>
            <person name="Klenk H.P."/>
            <person name="Chen F."/>
        </authorList>
    </citation>
    <scope>NUCLEOTIDE SEQUENCE [LARGE SCALE GENOMIC DNA]</scope>
    <source>
        <strain evidence="10">ATCC 700099 / DSM 44233 / CIP 104796 / JCM 9543 / NBRC 105858 / Y-104</strain>
    </source>
</reference>
<dbReference type="HAMAP" id="MF_00158">
    <property type="entry name" value="PanC"/>
    <property type="match status" value="1"/>
</dbReference>
<comment type="similarity">
    <text evidence="2 8">Belongs to the pantothenate synthetase family.</text>
</comment>
<dbReference type="KEGG" id="nml:Namu_2314"/>
<dbReference type="Gene3D" id="3.30.1300.10">
    <property type="entry name" value="Pantoate-beta-alanine ligase, C-terminal domain"/>
    <property type="match status" value="1"/>
</dbReference>
<keyword evidence="5 8" id="KW-0547">Nucleotide-binding</keyword>
<comment type="subunit">
    <text evidence="8">Homodimer.</text>
</comment>
<dbReference type="InterPro" id="IPR014729">
    <property type="entry name" value="Rossmann-like_a/b/a_fold"/>
</dbReference>
<evidence type="ECO:0000256" key="3">
    <source>
        <dbReference type="ARBA" id="ARBA00022598"/>
    </source>
</evidence>
<evidence type="ECO:0000256" key="4">
    <source>
        <dbReference type="ARBA" id="ARBA00022655"/>
    </source>
</evidence>
<dbReference type="Proteomes" id="UP000002218">
    <property type="component" value="Chromosome"/>
</dbReference>
<dbReference type="PANTHER" id="PTHR21299:SF1">
    <property type="entry name" value="PANTOATE--BETA-ALANINE LIGASE"/>
    <property type="match status" value="1"/>
</dbReference>
<organism evidence="9 10">
    <name type="scientific">Nakamurella multipartita (strain ATCC 700099 / DSM 44233 / CIP 104796 / JCM 9543 / NBRC 105858 / Y-104)</name>
    <name type="common">Microsphaera multipartita</name>
    <dbReference type="NCBI Taxonomy" id="479431"/>
    <lineage>
        <taxon>Bacteria</taxon>
        <taxon>Bacillati</taxon>
        <taxon>Actinomycetota</taxon>
        <taxon>Actinomycetes</taxon>
        <taxon>Nakamurellales</taxon>
        <taxon>Nakamurellaceae</taxon>
        <taxon>Nakamurella</taxon>
    </lineage>
</organism>
<proteinExistence type="inferred from homology"/>
<dbReference type="InParanoid" id="C8XKC8"/>
<dbReference type="GO" id="GO:0005829">
    <property type="term" value="C:cytosol"/>
    <property type="evidence" value="ECO:0007669"/>
    <property type="project" value="TreeGrafter"/>
</dbReference>
<evidence type="ECO:0000256" key="7">
    <source>
        <dbReference type="ARBA" id="ARBA00048258"/>
    </source>
</evidence>
<evidence type="ECO:0000256" key="1">
    <source>
        <dbReference type="ARBA" id="ARBA00004990"/>
    </source>
</evidence>
<dbReference type="InterPro" id="IPR042176">
    <property type="entry name" value="Pantoate_ligase_C"/>
</dbReference>
<evidence type="ECO:0000256" key="8">
    <source>
        <dbReference type="HAMAP-Rule" id="MF_00158"/>
    </source>
</evidence>
<evidence type="ECO:0000256" key="2">
    <source>
        <dbReference type="ARBA" id="ARBA00009256"/>
    </source>
</evidence>
<dbReference type="Pfam" id="PF02569">
    <property type="entry name" value="Pantoate_ligase"/>
    <property type="match status" value="1"/>
</dbReference>
<gene>
    <name evidence="8" type="primary">panC</name>
    <name evidence="9" type="ordered locus">Namu_2314</name>
</gene>
<protein>
    <recommendedName>
        <fullName evidence="8">Pantothenate synthetase</fullName>
        <shortName evidence="8">PS</shortName>
        <ecNumber evidence="8">6.3.2.1</ecNumber>
    </recommendedName>
    <alternativeName>
        <fullName evidence="8">Pantoate--beta-alanine ligase</fullName>
    </alternativeName>
    <alternativeName>
        <fullName evidence="8">Pantoate-activating enzyme</fullName>
    </alternativeName>
</protein>
<keyword evidence="6 8" id="KW-0067">ATP-binding</keyword>
<dbReference type="PANTHER" id="PTHR21299">
    <property type="entry name" value="CYTIDYLATE KINASE/PANTOATE-BETA-ALANINE LIGASE"/>
    <property type="match status" value="1"/>
</dbReference>
<dbReference type="EMBL" id="CP001737">
    <property type="protein sequence ID" value="ACV78690.1"/>
    <property type="molecule type" value="Genomic_DNA"/>
</dbReference>
<dbReference type="OrthoDB" id="9773087at2"/>
<dbReference type="InterPro" id="IPR003721">
    <property type="entry name" value="Pantoate_ligase"/>
</dbReference>
<dbReference type="UniPathway" id="UPA00028">
    <property type="reaction ID" value="UER00005"/>
</dbReference>
<reference evidence="10" key="1">
    <citation type="submission" date="2009-09" db="EMBL/GenBank/DDBJ databases">
        <title>The complete genome of Nakamurella multipartita DSM 44233.</title>
        <authorList>
            <consortium name="US DOE Joint Genome Institute (JGI-PGF)"/>
            <person name="Lucas S."/>
            <person name="Copeland A."/>
            <person name="Lapidus A."/>
            <person name="Glavina del Rio T."/>
            <person name="Dalin E."/>
            <person name="Tice H."/>
            <person name="Bruce D."/>
            <person name="Goodwin L."/>
            <person name="Pitluck S."/>
            <person name="Kyrpides N."/>
            <person name="Mavromatis K."/>
            <person name="Ivanova N."/>
            <person name="Ovchinnikova G."/>
            <person name="Sims D."/>
            <person name="Meincke L."/>
            <person name="Brettin T."/>
            <person name="Detter J.C."/>
            <person name="Han C."/>
            <person name="Larimer F."/>
            <person name="Land M."/>
            <person name="Hauser L."/>
            <person name="Markowitz V."/>
            <person name="Cheng J.-F."/>
            <person name="Hugenholtz P."/>
            <person name="Woyke T."/>
            <person name="Wu D."/>
            <person name="Klenk H.-P."/>
            <person name="Eisen J.A."/>
        </authorList>
    </citation>
    <scope>NUCLEOTIDE SEQUENCE [LARGE SCALE GENOMIC DNA]</scope>
    <source>
        <strain evidence="10">ATCC 700099 / DSM 44233 / CIP 104796 / JCM 9543 / NBRC 105858 / Y-104</strain>
    </source>
</reference>
<comment type="pathway">
    <text evidence="1 8">Cofactor biosynthesis; (R)-pantothenate biosynthesis; (R)-pantothenate from (R)-pantoate and beta-alanine: step 1/1.</text>
</comment>
<feature type="binding site" evidence="8">
    <location>
        <begin position="148"/>
        <end position="151"/>
    </location>
    <ligand>
        <name>ATP</name>
        <dbReference type="ChEBI" id="CHEBI:30616"/>
    </ligand>
</feature>
<keyword evidence="4 8" id="KW-0566">Pantothenate biosynthesis</keyword>
<feature type="binding site" evidence="8">
    <location>
        <position position="154"/>
    </location>
    <ligand>
        <name>(R)-pantoate</name>
        <dbReference type="ChEBI" id="CHEBI:15980"/>
    </ligand>
</feature>
<feature type="binding site" evidence="8">
    <location>
        <begin position="185"/>
        <end position="188"/>
    </location>
    <ligand>
        <name>ATP</name>
        <dbReference type="ChEBI" id="CHEBI:30616"/>
    </ligand>
</feature>
<dbReference type="Gene3D" id="3.40.50.620">
    <property type="entry name" value="HUPs"/>
    <property type="match status" value="1"/>
</dbReference>
<dbReference type="GO" id="GO:0005524">
    <property type="term" value="F:ATP binding"/>
    <property type="evidence" value="ECO:0007669"/>
    <property type="project" value="UniProtKB-KW"/>
</dbReference>
<dbReference type="SUPFAM" id="SSF52374">
    <property type="entry name" value="Nucleotidylyl transferase"/>
    <property type="match status" value="1"/>
</dbReference>
<keyword evidence="8" id="KW-0963">Cytoplasm</keyword>
<comment type="catalytic activity">
    <reaction evidence="7 8">
        <text>(R)-pantoate + beta-alanine + ATP = (R)-pantothenate + AMP + diphosphate + H(+)</text>
        <dbReference type="Rhea" id="RHEA:10912"/>
        <dbReference type="ChEBI" id="CHEBI:15378"/>
        <dbReference type="ChEBI" id="CHEBI:15980"/>
        <dbReference type="ChEBI" id="CHEBI:29032"/>
        <dbReference type="ChEBI" id="CHEBI:30616"/>
        <dbReference type="ChEBI" id="CHEBI:33019"/>
        <dbReference type="ChEBI" id="CHEBI:57966"/>
        <dbReference type="ChEBI" id="CHEBI:456215"/>
        <dbReference type="EC" id="6.3.2.1"/>
    </reaction>
</comment>
<feature type="active site" description="Proton donor" evidence="8">
    <location>
        <position position="36"/>
    </location>
</feature>
<dbReference type="AlphaFoldDB" id="C8XKC8"/>
<dbReference type="GO" id="GO:0015940">
    <property type="term" value="P:pantothenate biosynthetic process"/>
    <property type="evidence" value="ECO:0007669"/>
    <property type="project" value="UniProtKB-UniRule"/>
</dbReference>
<name>C8XKC8_NAKMY</name>
<feature type="binding site" evidence="8">
    <location>
        <position position="177"/>
    </location>
    <ligand>
        <name>ATP</name>
        <dbReference type="ChEBI" id="CHEBI:30616"/>
    </ligand>
</feature>
<feature type="binding site" evidence="8">
    <location>
        <position position="60"/>
    </location>
    <ligand>
        <name>beta-alanine</name>
        <dbReference type="ChEBI" id="CHEBI:57966"/>
    </ligand>
</feature>
<feature type="binding site" evidence="8">
    <location>
        <position position="60"/>
    </location>
    <ligand>
        <name>(R)-pantoate</name>
        <dbReference type="ChEBI" id="CHEBI:15980"/>
    </ligand>
</feature>
<evidence type="ECO:0000313" key="9">
    <source>
        <dbReference type="EMBL" id="ACV78690.1"/>
    </source>
</evidence>
<dbReference type="GO" id="GO:0004592">
    <property type="term" value="F:pantoate-beta-alanine ligase activity"/>
    <property type="evidence" value="ECO:0007669"/>
    <property type="project" value="UniProtKB-UniRule"/>
</dbReference>
<dbReference type="HOGENOM" id="CLU_047148_0_0_11"/>
<dbReference type="FunCoup" id="C8XKC8">
    <property type="interactions" value="320"/>
</dbReference>